<proteinExistence type="predicted"/>
<keyword evidence="1" id="KW-0732">Signal</keyword>
<evidence type="ECO:0000256" key="1">
    <source>
        <dbReference type="SAM" id="SignalP"/>
    </source>
</evidence>
<reference evidence="2 3" key="1">
    <citation type="submission" date="2017-03" db="EMBL/GenBank/DDBJ databases">
        <authorList>
            <person name="Afonso C.L."/>
            <person name="Miller P.J."/>
            <person name="Scott M.A."/>
            <person name="Spackman E."/>
            <person name="Goraichik I."/>
            <person name="Dimitrov K.M."/>
            <person name="Suarez D.L."/>
            <person name="Swayne D.E."/>
        </authorList>
    </citation>
    <scope>NUCLEOTIDE SEQUENCE [LARGE SCALE GENOMIC DNA]</scope>
    <source>
        <strain evidence="2 3">CECT 7745</strain>
    </source>
</reference>
<dbReference type="Pfam" id="PF12276">
    <property type="entry name" value="DUF3617"/>
    <property type="match status" value="1"/>
</dbReference>
<dbReference type="InterPro" id="IPR022061">
    <property type="entry name" value="DUF3617"/>
</dbReference>
<sequence>MSRLIYGVMLAFSVACVSPAIAERTISVKPGLWEYTHSLEIPGLVSPLEKPKTECINAEESERNLSDLLGKLSKDAGCTVTNLKSSLSTVNFDLVCTRDVASASLQSTGHLAFRYGREEITGTADGTISLNGVELPVQATGMARHIGRCKN</sequence>
<dbReference type="EMBL" id="FWXB01000006">
    <property type="protein sequence ID" value="SMC12242.1"/>
    <property type="molecule type" value="Genomic_DNA"/>
</dbReference>
<keyword evidence="3" id="KW-1185">Reference proteome</keyword>
<evidence type="ECO:0000313" key="3">
    <source>
        <dbReference type="Proteomes" id="UP000193224"/>
    </source>
</evidence>
<accession>A0A1X7BRH9</accession>
<name>A0A1X7BRH9_9RHOB</name>
<evidence type="ECO:0008006" key="4">
    <source>
        <dbReference type="Google" id="ProtNLM"/>
    </source>
</evidence>
<organism evidence="2 3">
    <name type="scientific">Roseovarius aestuarii</name>
    <dbReference type="NCBI Taxonomy" id="475083"/>
    <lineage>
        <taxon>Bacteria</taxon>
        <taxon>Pseudomonadati</taxon>
        <taxon>Pseudomonadota</taxon>
        <taxon>Alphaproteobacteria</taxon>
        <taxon>Rhodobacterales</taxon>
        <taxon>Roseobacteraceae</taxon>
        <taxon>Roseovarius</taxon>
    </lineage>
</organism>
<dbReference type="PROSITE" id="PS51257">
    <property type="entry name" value="PROKAR_LIPOPROTEIN"/>
    <property type="match status" value="1"/>
</dbReference>
<protein>
    <recommendedName>
        <fullName evidence="4">DUF3617 family protein</fullName>
    </recommendedName>
</protein>
<feature type="signal peptide" evidence="1">
    <location>
        <begin position="1"/>
        <end position="22"/>
    </location>
</feature>
<evidence type="ECO:0000313" key="2">
    <source>
        <dbReference type="EMBL" id="SMC12242.1"/>
    </source>
</evidence>
<feature type="chain" id="PRO_5013253746" description="DUF3617 family protein" evidence="1">
    <location>
        <begin position="23"/>
        <end position="151"/>
    </location>
</feature>
<dbReference type="AlphaFoldDB" id="A0A1X7BRH9"/>
<dbReference type="Proteomes" id="UP000193224">
    <property type="component" value="Unassembled WGS sequence"/>
</dbReference>
<dbReference type="RefSeq" id="WP_085800190.1">
    <property type="nucleotide sequence ID" value="NZ_FWXB01000006.1"/>
</dbReference>
<gene>
    <name evidence="2" type="ORF">ROA7745_02065</name>
</gene>